<dbReference type="Gene3D" id="3.30.160.20">
    <property type="match status" value="1"/>
</dbReference>
<dbReference type="OrthoDB" id="9815709at2"/>
<evidence type="ECO:0000259" key="3">
    <source>
        <dbReference type="PROSITE" id="PS00745"/>
    </source>
</evidence>
<accession>A0A2N4U219</accession>
<evidence type="ECO:0000313" key="4">
    <source>
        <dbReference type="EMBL" id="PLC49060.1"/>
    </source>
</evidence>
<evidence type="ECO:0000256" key="1">
    <source>
        <dbReference type="ARBA" id="ARBA00010835"/>
    </source>
</evidence>
<dbReference type="RefSeq" id="WP_102074768.1">
    <property type="nucleotide sequence ID" value="NZ_PDNW01000013.1"/>
</dbReference>
<dbReference type="PANTHER" id="PTHR47814">
    <property type="entry name" value="PEPTIDYL-TRNA HYDROLASE ARFB"/>
    <property type="match status" value="1"/>
</dbReference>
<dbReference type="InterPro" id="IPR000352">
    <property type="entry name" value="Pep_chain_release_fac_I"/>
</dbReference>
<dbReference type="Proteomes" id="UP000234190">
    <property type="component" value="Unassembled WGS sequence"/>
</dbReference>
<feature type="domain" description="Prokaryotic-type class I peptide chain release factors" evidence="3">
    <location>
        <begin position="21"/>
        <end position="37"/>
    </location>
</feature>
<dbReference type="GO" id="GO:0043022">
    <property type="term" value="F:ribosome binding"/>
    <property type="evidence" value="ECO:0007669"/>
    <property type="project" value="TreeGrafter"/>
</dbReference>
<keyword evidence="5" id="KW-1185">Reference proteome</keyword>
<dbReference type="PROSITE" id="PS00745">
    <property type="entry name" value="RF_PROK_I"/>
    <property type="match status" value="1"/>
</dbReference>
<evidence type="ECO:0000256" key="2">
    <source>
        <dbReference type="SAM" id="MobiDB-lite"/>
    </source>
</evidence>
<feature type="compositionally biased region" description="Basic residues" evidence="2">
    <location>
        <begin position="106"/>
        <end position="123"/>
    </location>
</feature>
<keyword evidence="4" id="KW-0378">Hydrolase</keyword>
<organism evidence="4 5">
    <name type="scientific">Pollutimonas subterranea</name>
    <dbReference type="NCBI Taxonomy" id="2045210"/>
    <lineage>
        <taxon>Bacteria</taxon>
        <taxon>Pseudomonadati</taxon>
        <taxon>Pseudomonadota</taxon>
        <taxon>Betaproteobacteria</taxon>
        <taxon>Burkholderiales</taxon>
        <taxon>Alcaligenaceae</taxon>
        <taxon>Pollutimonas</taxon>
    </lineage>
</organism>
<sequence length="139" mass="15983">MLHVQDNIFIDERDIEFTMIRAQGSGGQNVNKVSSAVHLRFDIDRSSLPDESKAMLHALSDRRLSKEGVIIIKAQSFRSQEKNRADAIERLLSLIRGALQQQAARKPTRPTRASQRRRVQRKTLHGEVKRMRAKVDDFH</sequence>
<dbReference type="GO" id="GO:0004045">
    <property type="term" value="F:peptidyl-tRNA hydrolase activity"/>
    <property type="evidence" value="ECO:0007669"/>
    <property type="project" value="TreeGrafter"/>
</dbReference>
<gene>
    <name evidence="4" type="ORF">CR159_14965</name>
</gene>
<comment type="caution">
    <text evidence="4">The sequence shown here is derived from an EMBL/GenBank/DDBJ whole genome shotgun (WGS) entry which is preliminary data.</text>
</comment>
<evidence type="ECO:0000313" key="5">
    <source>
        <dbReference type="Proteomes" id="UP000234190"/>
    </source>
</evidence>
<dbReference type="InterPro" id="IPR045853">
    <property type="entry name" value="Pep_chain_release_fac_I_sf"/>
</dbReference>
<dbReference type="GO" id="GO:0003747">
    <property type="term" value="F:translation release factor activity"/>
    <property type="evidence" value="ECO:0007669"/>
    <property type="project" value="InterPro"/>
</dbReference>
<dbReference type="Pfam" id="PF00472">
    <property type="entry name" value="RF-1"/>
    <property type="match status" value="1"/>
</dbReference>
<dbReference type="NCBIfam" id="NF006718">
    <property type="entry name" value="PRK09256.1"/>
    <property type="match status" value="1"/>
</dbReference>
<dbReference type="PANTHER" id="PTHR47814:SF1">
    <property type="entry name" value="PEPTIDYL-TRNA HYDROLASE ARFB"/>
    <property type="match status" value="1"/>
</dbReference>
<dbReference type="GO" id="GO:0072344">
    <property type="term" value="P:rescue of stalled ribosome"/>
    <property type="evidence" value="ECO:0007669"/>
    <property type="project" value="TreeGrafter"/>
</dbReference>
<protein>
    <submittedName>
        <fullName evidence="4">Aminoacyl-tRNA hydrolase</fullName>
    </submittedName>
</protein>
<reference evidence="4 5" key="1">
    <citation type="submission" date="2017-10" db="EMBL/GenBank/DDBJ databases">
        <title>Two draft genome sequences of Pusillimonas sp. strains isolated from a nitrate- and radionuclide-contaminated groundwater in Russia.</title>
        <authorList>
            <person name="Grouzdev D.S."/>
            <person name="Tourova T.P."/>
            <person name="Goeva M.A."/>
            <person name="Babich T.L."/>
            <person name="Sokolova D.S."/>
            <person name="Abdullin R."/>
            <person name="Poltaraus A.B."/>
            <person name="Toshchakov S.V."/>
            <person name="Nazina T.N."/>
        </authorList>
    </citation>
    <scope>NUCLEOTIDE SEQUENCE [LARGE SCALE GENOMIC DNA]</scope>
    <source>
        <strain evidence="4 5">JR1/69-3-13</strain>
    </source>
</reference>
<dbReference type="EMBL" id="PDNW01000013">
    <property type="protein sequence ID" value="PLC49060.1"/>
    <property type="molecule type" value="Genomic_DNA"/>
</dbReference>
<dbReference type="SUPFAM" id="SSF75620">
    <property type="entry name" value="Release factor"/>
    <property type="match status" value="1"/>
</dbReference>
<comment type="similarity">
    <text evidence="1">Belongs to the prokaryotic/mitochondrial release factor family.</text>
</comment>
<dbReference type="AlphaFoldDB" id="A0A2N4U219"/>
<proteinExistence type="inferred from homology"/>
<name>A0A2N4U219_9BURK</name>
<feature type="region of interest" description="Disordered" evidence="2">
    <location>
        <begin position="100"/>
        <end position="125"/>
    </location>
</feature>